<dbReference type="OMA" id="GDWESCK"/>
<evidence type="ECO:0000256" key="8">
    <source>
        <dbReference type="ARBA" id="ARBA00046432"/>
    </source>
</evidence>
<dbReference type="EnsemblProtists" id="PYU1_T002889">
    <property type="protein sequence ID" value="PYU1_T002889"/>
    <property type="gene ID" value="PYU1_G002886"/>
</dbReference>
<sequence>MAATTKLPIVVQDFLQYLSDADVAVAVAVIKALTGVIVRSEASTMMQMESELQEAAHQLKTYQTDDSSSSRYQNSIATTAGCQLFLRYVTRCFLEFDDFELCKSQLIDRGNFFAETSLSSRKRIAEVGHNFIRDGMRVLTHGASRVVIALLCEAAKTKHFSVFITEGRSNGSGLQTAEKLAETGIPTTVILDSAVGFYMEQTDMVIVGAEGVVENGGIVNSVGTYSMAVIAQALKKPFYVAAESYKFARLYPLTQRDVPQTQMELSVSGTLAKNEAALANISLKNPFFDYTPPGYISLMFTDLGVLTPSAVSDELIKLYQ</sequence>
<evidence type="ECO:0000256" key="3">
    <source>
        <dbReference type="ARBA" id="ARBA00022490"/>
    </source>
</evidence>
<keyword evidence="11" id="KW-1185">Reference proteome</keyword>
<dbReference type="GO" id="GO:0003743">
    <property type="term" value="F:translation initiation factor activity"/>
    <property type="evidence" value="ECO:0007669"/>
    <property type="project" value="UniProtKB-KW"/>
</dbReference>
<proteinExistence type="inferred from homology"/>
<comment type="subunit">
    <text evidence="8">Component of the translation initiation factor 2B (eIF2B) complex which is a heterodecamer of two sets of five different subunits: alpha, beta, gamma, delta and epsilon. Subunits alpha, beta and delta comprise a regulatory subcomplex and subunits epsilon and gamma comprise a catalytic subcomplex. Within the complex, the hexameric regulatory complex resides at the center, with the two heterodimeric catalytic subcomplexes bound on opposite sides.</text>
</comment>
<dbReference type="GO" id="GO:0005829">
    <property type="term" value="C:cytosol"/>
    <property type="evidence" value="ECO:0007669"/>
    <property type="project" value="UniProtKB-SubCell"/>
</dbReference>
<dbReference type="InterPro" id="IPR042529">
    <property type="entry name" value="IF_2B-like_C"/>
</dbReference>
<evidence type="ECO:0000256" key="7">
    <source>
        <dbReference type="ARBA" id="ARBA00044236"/>
    </source>
</evidence>
<dbReference type="eggNOG" id="KOG1466">
    <property type="taxonomic scope" value="Eukaryota"/>
</dbReference>
<evidence type="ECO:0000256" key="4">
    <source>
        <dbReference type="ARBA" id="ARBA00022540"/>
    </source>
</evidence>
<dbReference type="GO" id="GO:0005085">
    <property type="term" value="F:guanyl-nucleotide exchange factor activity"/>
    <property type="evidence" value="ECO:0007669"/>
    <property type="project" value="TreeGrafter"/>
</dbReference>
<name>K3WD48_GLOUD</name>
<keyword evidence="5" id="KW-0648">Protein biosynthesis</keyword>
<evidence type="ECO:0000313" key="11">
    <source>
        <dbReference type="Proteomes" id="UP000019132"/>
    </source>
</evidence>
<evidence type="ECO:0000256" key="5">
    <source>
        <dbReference type="ARBA" id="ARBA00022917"/>
    </source>
</evidence>
<dbReference type="FunCoup" id="K3WD48">
    <property type="interactions" value="500"/>
</dbReference>
<evidence type="ECO:0000256" key="6">
    <source>
        <dbReference type="ARBA" id="ARBA00044208"/>
    </source>
</evidence>
<reference evidence="11" key="2">
    <citation type="submission" date="2010-04" db="EMBL/GenBank/DDBJ databases">
        <authorList>
            <person name="Buell R."/>
            <person name="Hamilton J."/>
            <person name="Hostetler J."/>
        </authorList>
    </citation>
    <scope>NUCLEOTIDE SEQUENCE [LARGE SCALE GENOMIC DNA]</scope>
    <source>
        <strain evidence="11">DAOM:BR144</strain>
    </source>
</reference>
<dbReference type="SUPFAM" id="SSF100950">
    <property type="entry name" value="NagB/RpiA/CoA transferase-like"/>
    <property type="match status" value="1"/>
</dbReference>
<dbReference type="InterPro" id="IPR051501">
    <property type="entry name" value="eIF2B_alpha/beta/delta"/>
</dbReference>
<dbReference type="Gene3D" id="1.20.120.1070">
    <property type="entry name" value="Translation initiation factor eIF-2B, N-terminal domain"/>
    <property type="match status" value="1"/>
</dbReference>
<dbReference type="Gene3D" id="3.40.50.10470">
    <property type="entry name" value="Translation initiation factor eif-2b, domain 2"/>
    <property type="match status" value="1"/>
</dbReference>
<dbReference type="VEuPathDB" id="FungiDB:PYU1_G002886"/>
<dbReference type="Pfam" id="PF01008">
    <property type="entry name" value="IF-2B"/>
    <property type="match status" value="1"/>
</dbReference>
<keyword evidence="3" id="KW-0963">Cytoplasm</keyword>
<accession>K3WD48</accession>
<dbReference type="STRING" id="431595.K3WD48"/>
<dbReference type="GO" id="GO:0005851">
    <property type="term" value="C:eukaryotic translation initiation factor 2B complex"/>
    <property type="evidence" value="ECO:0007669"/>
    <property type="project" value="TreeGrafter"/>
</dbReference>
<dbReference type="AlphaFoldDB" id="K3WD48"/>
<dbReference type="HOGENOM" id="CLU_016218_0_2_1"/>
<protein>
    <recommendedName>
        <fullName evidence="6">Translation initiation factor eIF2B subunit alpha</fullName>
    </recommendedName>
    <alternativeName>
        <fullName evidence="7">eIF2B GDP-GTP exchange factor subunit alpha</fullName>
    </alternativeName>
</protein>
<dbReference type="InParanoid" id="K3WD48"/>
<reference evidence="10" key="3">
    <citation type="submission" date="2015-02" db="UniProtKB">
        <authorList>
            <consortium name="EnsemblProtists"/>
        </authorList>
    </citation>
    <scope>IDENTIFICATION</scope>
    <source>
        <strain evidence="10">DAOM BR144</strain>
    </source>
</reference>
<evidence type="ECO:0000256" key="2">
    <source>
        <dbReference type="ARBA" id="ARBA00007251"/>
    </source>
</evidence>
<comment type="similarity">
    <text evidence="2 9">Belongs to the eIF-2B alpha/beta/delta subunits family.</text>
</comment>
<dbReference type="InterPro" id="IPR000649">
    <property type="entry name" value="IF-2B-related"/>
</dbReference>
<dbReference type="InterPro" id="IPR042528">
    <property type="entry name" value="elF-2B_alpha_N"/>
</dbReference>
<reference evidence="11" key="1">
    <citation type="journal article" date="2010" name="Genome Biol.">
        <title>Genome sequence of the necrotrophic plant pathogen Pythium ultimum reveals original pathogenicity mechanisms and effector repertoire.</title>
        <authorList>
            <person name="Levesque C.A."/>
            <person name="Brouwer H."/>
            <person name="Cano L."/>
            <person name="Hamilton J.P."/>
            <person name="Holt C."/>
            <person name="Huitema E."/>
            <person name="Raffaele S."/>
            <person name="Robideau G.P."/>
            <person name="Thines M."/>
            <person name="Win J."/>
            <person name="Zerillo M.M."/>
            <person name="Beakes G.W."/>
            <person name="Boore J.L."/>
            <person name="Busam D."/>
            <person name="Dumas B."/>
            <person name="Ferriera S."/>
            <person name="Fuerstenberg S.I."/>
            <person name="Gachon C.M."/>
            <person name="Gaulin E."/>
            <person name="Govers F."/>
            <person name="Grenville-Briggs L."/>
            <person name="Horner N."/>
            <person name="Hostetler J."/>
            <person name="Jiang R.H."/>
            <person name="Johnson J."/>
            <person name="Krajaejun T."/>
            <person name="Lin H."/>
            <person name="Meijer H.J."/>
            <person name="Moore B."/>
            <person name="Morris P."/>
            <person name="Phuntmart V."/>
            <person name="Puiu D."/>
            <person name="Shetty J."/>
            <person name="Stajich J.E."/>
            <person name="Tripathy S."/>
            <person name="Wawra S."/>
            <person name="van West P."/>
            <person name="Whitty B.R."/>
            <person name="Coutinho P.M."/>
            <person name="Henrissat B."/>
            <person name="Martin F."/>
            <person name="Thomas P.D."/>
            <person name="Tyler B.M."/>
            <person name="De Vries R.P."/>
            <person name="Kamoun S."/>
            <person name="Yandell M."/>
            <person name="Tisserat N."/>
            <person name="Buell C.R."/>
        </authorList>
    </citation>
    <scope>NUCLEOTIDE SEQUENCE</scope>
    <source>
        <strain evidence="11">DAOM:BR144</strain>
    </source>
</reference>
<dbReference type="InterPro" id="IPR037171">
    <property type="entry name" value="NagB/RpiA_transferase-like"/>
</dbReference>
<dbReference type="PANTHER" id="PTHR45860">
    <property type="entry name" value="TRANSLATION INITIATION FACTOR EIF-2B SUBUNIT ALPHA"/>
    <property type="match status" value="1"/>
</dbReference>
<dbReference type="Proteomes" id="UP000019132">
    <property type="component" value="Unassembled WGS sequence"/>
</dbReference>
<evidence type="ECO:0000256" key="9">
    <source>
        <dbReference type="RuleBase" id="RU003814"/>
    </source>
</evidence>
<evidence type="ECO:0000256" key="1">
    <source>
        <dbReference type="ARBA" id="ARBA00004514"/>
    </source>
</evidence>
<comment type="subcellular location">
    <subcellularLocation>
        <location evidence="1">Cytoplasm</location>
        <location evidence="1">Cytosol</location>
    </subcellularLocation>
</comment>
<organism evidence="10 11">
    <name type="scientific">Globisporangium ultimum (strain ATCC 200006 / CBS 805.95 / DAOM BR144)</name>
    <name type="common">Pythium ultimum</name>
    <dbReference type="NCBI Taxonomy" id="431595"/>
    <lineage>
        <taxon>Eukaryota</taxon>
        <taxon>Sar</taxon>
        <taxon>Stramenopiles</taxon>
        <taxon>Oomycota</taxon>
        <taxon>Peronosporomycetes</taxon>
        <taxon>Pythiales</taxon>
        <taxon>Pythiaceae</taxon>
        <taxon>Globisporangium</taxon>
    </lineage>
</organism>
<keyword evidence="4" id="KW-0396">Initiation factor</keyword>
<evidence type="ECO:0000313" key="10">
    <source>
        <dbReference type="EnsemblProtists" id="PYU1_T002889"/>
    </source>
</evidence>
<dbReference type="PANTHER" id="PTHR45860:SF1">
    <property type="entry name" value="TRANSLATION INITIATION FACTOR EIF-2B SUBUNIT ALPHA"/>
    <property type="match status" value="1"/>
</dbReference>
<dbReference type="EMBL" id="GL376628">
    <property type="status" value="NOT_ANNOTATED_CDS"/>
    <property type="molecule type" value="Genomic_DNA"/>
</dbReference>